<dbReference type="CDD" id="cd00075">
    <property type="entry name" value="HATPase"/>
    <property type="match status" value="1"/>
</dbReference>
<dbReference type="InterPro" id="IPR003594">
    <property type="entry name" value="HATPase_dom"/>
</dbReference>
<evidence type="ECO:0000256" key="2">
    <source>
        <dbReference type="ARBA" id="ARBA00012438"/>
    </source>
</evidence>
<dbReference type="PANTHER" id="PTHR43304:SF1">
    <property type="entry name" value="PAC DOMAIN-CONTAINING PROTEIN"/>
    <property type="match status" value="1"/>
</dbReference>
<feature type="non-terminal residue" evidence="7">
    <location>
        <position position="1"/>
    </location>
</feature>
<proteinExistence type="predicted"/>
<dbReference type="InterPro" id="IPR029016">
    <property type="entry name" value="GAF-like_dom_sf"/>
</dbReference>
<protein>
    <recommendedName>
        <fullName evidence="2">histidine kinase</fullName>
        <ecNumber evidence="2">2.7.13.3</ecNumber>
    </recommendedName>
</protein>
<dbReference type="CDD" id="cd00082">
    <property type="entry name" value="HisKA"/>
    <property type="match status" value="1"/>
</dbReference>
<dbReference type="Gene3D" id="1.10.287.130">
    <property type="match status" value="1"/>
</dbReference>
<evidence type="ECO:0000313" key="7">
    <source>
        <dbReference type="EMBL" id="KKN23118.1"/>
    </source>
</evidence>
<dbReference type="GO" id="GO:0000155">
    <property type="term" value="F:phosphorelay sensor kinase activity"/>
    <property type="evidence" value="ECO:0007669"/>
    <property type="project" value="InterPro"/>
</dbReference>
<feature type="domain" description="Histidine kinase" evidence="6">
    <location>
        <begin position="276"/>
        <end position="498"/>
    </location>
</feature>
<gene>
    <name evidence="7" type="ORF">LCGC14_0908250</name>
</gene>
<comment type="catalytic activity">
    <reaction evidence="1">
        <text>ATP + protein L-histidine = ADP + protein N-phospho-L-histidine.</text>
        <dbReference type="EC" id="2.7.13.3"/>
    </reaction>
</comment>
<evidence type="ECO:0000256" key="4">
    <source>
        <dbReference type="ARBA" id="ARBA00022679"/>
    </source>
</evidence>
<dbReference type="InterPro" id="IPR003018">
    <property type="entry name" value="GAF"/>
</dbReference>
<dbReference type="PROSITE" id="PS50109">
    <property type="entry name" value="HIS_KIN"/>
    <property type="match status" value="1"/>
</dbReference>
<dbReference type="SMART" id="SM00387">
    <property type="entry name" value="HATPase_c"/>
    <property type="match status" value="1"/>
</dbReference>
<dbReference type="AlphaFoldDB" id="A0A0F9S185"/>
<organism evidence="7">
    <name type="scientific">marine sediment metagenome</name>
    <dbReference type="NCBI Taxonomy" id="412755"/>
    <lineage>
        <taxon>unclassified sequences</taxon>
        <taxon>metagenomes</taxon>
        <taxon>ecological metagenomes</taxon>
    </lineage>
</organism>
<dbReference type="SUPFAM" id="SSF55781">
    <property type="entry name" value="GAF domain-like"/>
    <property type="match status" value="1"/>
</dbReference>
<dbReference type="SUPFAM" id="SSF55874">
    <property type="entry name" value="ATPase domain of HSP90 chaperone/DNA topoisomerase II/histidine kinase"/>
    <property type="match status" value="1"/>
</dbReference>
<reference evidence="7" key="1">
    <citation type="journal article" date="2015" name="Nature">
        <title>Complex archaea that bridge the gap between prokaryotes and eukaryotes.</title>
        <authorList>
            <person name="Spang A."/>
            <person name="Saw J.H."/>
            <person name="Jorgensen S.L."/>
            <person name="Zaremba-Niedzwiedzka K."/>
            <person name="Martijn J."/>
            <person name="Lind A.E."/>
            <person name="van Eijk R."/>
            <person name="Schleper C."/>
            <person name="Guy L."/>
            <person name="Ettema T.J."/>
        </authorList>
    </citation>
    <scope>NUCLEOTIDE SEQUENCE</scope>
</reference>
<dbReference type="Pfam" id="PF02518">
    <property type="entry name" value="HATPase_c"/>
    <property type="match status" value="1"/>
</dbReference>
<keyword evidence="3" id="KW-0597">Phosphoprotein</keyword>
<dbReference type="InterPro" id="IPR036890">
    <property type="entry name" value="HATPase_C_sf"/>
</dbReference>
<dbReference type="EMBL" id="LAZR01003002">
    <property type="protein sequence ID" value="KKN23118.1"/>
    <property type="molecule type" value="Genomic_DNA"/>
</dbReference>
<comment type="caution">
    <text evidence="7">The sequence shown here is derived from an EMBL/GenBank/DDBJ whole genome shotgun (WGS) entry which is preliminary data.</text>
</comment>
<dbReference type="InterPro" id="IPR052162">
    <property type="entry name" value="Sensor_kinase/Photoreceptor"/>
</dbReference>
<dbReference type="Pfam" id="PF13185">
    <property type="entry name" value="GAF_2"/>
    <property type="match status" value="1"/>
</dbReference>
<dbReference type="Gene3D" id="3.30.450.40">
    <property type="match status" value="1"/>
</dbReference>
<dbReference type="InterPro" id="IPR003661">
    <property type="entry name" value="HisK_dim/P_dom"/>
</dbReference>
<evidence type="ECO:0000256" key="3">
    <source>
        <dbReference type="ARBA" id="ARBA00022553"/>
    </source>
</evidence>
<keyword evidence="5" id="KW-0418">Kinase</keyword>
<evidence type="ECO:0000259" key="6">
    <source>
        <dbReference type="PROSITE" id="PS50109"/>
    </source>
</evidence>
<sequence>LAKFPSENPNPILWVSKDSVLYANNAGEELFKVKKGSTIPKILDTFIKEVRTDKEFLEIEVEFDERIYLLNISKVKNQEYISIQGIDISERKKAEKVLKDYSLRMEFLNHIILAGNRANNIKSLLEEILISTIELMNFDGGGFYLVNDVNFTAELVCSHNLTAEFLDKTKVVNINKIPYRNIFIEGEPLFIGDYPLLNINQSQMSGFLSVASLPLFSKNKIIGSLNIGSINQHNFSTEEKEMLKFVGKEIGTLVIKMQTEEALRDARNITEFYRDLVVHDINNIFSNISTSLELISLFQRKKEEMEKIPELMDIIKEQIIRGSKLVSNIRNLSKISDSGIDLESIEAIQVLNDAIKFIQVSFPNININIQIESKFKKVFIQANEYLLDVFENILFNAVKYNDKPIIEIQIRISKNKEMGRNCLKIQFLDNGIGIPDNRKERILSNVSEGKKRVKGMGIGLYTVNKIIKNYKGKIWVEDRIKGDPTLGSNFIILIALGV</sequence>
<evidence type="ECO:0000256" key="5">
    <source>
        <dbReference type="ARBA" id="ARBA00022777"/>
    </source>
</evidence>
<name>A0A0F9S185_9ZZZZ</name>
<dbReference type="InterPro" id="IPR005467">
    <property type="entry name" value="His_kinase_dom"/>
</dbReference>
<dbReference type="Gene3D" id="3.30.565.10">
    <property type="entry name" value="Histidine kinase-like ATPase, C-terminal domain"/>
    <property type="match status" value="1"/>
</dbReference>
<accession>A0A0F9S185</accession>
<dbReference type="PANTHER" id="PTHR43304">
    <property type="entry name" value="PHYTOCHROME-LIKE PROTEIN CPH1"/>
    <property type="match status" value="1"/>
</dbReference>
<keyword evidence="4" id="KW-0808">Transferase</keyword>
<dbReference type="EC" id="2.7.13.3" evidence="2"/>
<evidence type="ECO:0000256" key="1">
    <source>
        <dbReference type="ARBA" id="ARBA00000085"/>
    </source>
</evidence>